<evidence type="ECO:0000256" key="3">
    <source>
        <dbReference type="ARBA" id="ARBA00022679"/>
    </source>
</evidence>
<keyword evidence="4" id="KW-1133">Transmembrane helix</keyword>
<dbReference type="EMBL" id="AZCX01000008">
    <property type="protein sequence ID" value="KRK47516.1"/>
    <property type="molecule type" value="Genomic_DNA"/>
</dbReference>
<dbReference type="OrthoDB" id="9766299at2"/>
<feature type="transmembrane region" description="Helical" evidence="4">
    <location>
        <begin position="395"/>
        <end position="417"/>
    </location>
</feature>
<gene>
    <name evidence="6" type="ORF">FC96_GL002442</name>
</gene>
<keyword evidence="4" id="KW-0472">Membrane</keyword>
<feature type="transmembrane region" description="Helical" evidence="4">
    <location>
        <begin position="322"/>
        <end position="348"/>
    </location>
</feature>
<accession>A0A0R1HLY4</accession>
<comment type="similarity">
    <text evidence="1">Belongs to the glycosyltransferase 2 family.</text>
</comment>
<evidence type="ECO:0000256" key="1">
    <source>
        <dbReference type="ARBA" id="ARBA00006739"/>
    </source>
</evidence>
<organism evidence="6 7">
    <name type="scientific">Secundilactobacillus kimchicus JCM 15530</name>
    <dbReference type="NCBI Taxonomy" id="1302272"/>
    <lineage>
        <taxon>Bacteria</taxon>
        <taxon>Bacillati</taxon>
        <taxon>Bacillota</taxon>
        <taxon>Bacilli</taxon>
        <taxon>Lactobacillales</taxon>
        <taxon>Lactobacillaceae</taxon>
        <taxon>Secundilactobacillus</taxon>
    </lineage>
</organism>
<dbReference type="STRING" id="1302272.FC96_GL002442"/>
<dbReference type="GO" id="GO:0016757">
    <property type="term" value="F:glycosyltransferase activity"/>
    <property type="evidence" value="ECO:0007669"/>
    <property type="project" value="UniProtKB-KW"/>
</dbReference>
<dbReference type="InterPro" id="IPR029044">
    <property type="entry name" value="Nucleotide-diphossugar_trans"/>
</dbReference>
<evidence type="ECO:0000259" key="5">
    <source>
        <dbReference type="Pfam" id="PF13632"/>
    </source>
</evidence>
<evidence type="ECO:0000256" key="2">
    <source>
        <dbReference type="ARBA" id="ARBA00022676"/>
    </source>
</evidence>
<dbReference type="InterPro" id="IPR001173">
    <property type="entry name" value="Glyco_trans_2-like"/>
</dbReference>
<name>A0A0R1HLY4_9LACO</name>
<dbReference type="PATRIC" id="fig|1302272.5.peg.2489"/>
<evidence type="ECO:0000313" key="6">
    <source>
        <dbReference type="EMBL" id="KRK47516.1"/>
    </source>
</evidence>
<keyword evidence="3 6" id="KW-0808">Transferase</keyword>
<feature type="transmembrane region" description="Helical" evidence="4">
    <location>
        <begin position="354"/>
        <end position="375"/>
    </location>
</feature>
<dbReference type="SUPFAM" id="SSF53448">
    <property type="entry name" value="Nucleotide-diphospho-sugar transferases"/>
    <property type="match status" value="1"/>
</dbReference>
<keyword evidence="7" id="KW-1185">Reference proteome</keyword>
<feature type="transmembrane region" description="Helical" evidence="4">
    <location>
        <begin position="22"/>
        <end position="44"/>
    </location>
</feature>
<proteinExistence type="inferred from homology"/>
<evidence type="ECO:0000256" key="4">
    <source>
        <dbReference type="SAM" id="Phobius"/>
    </source>
</evidence>
<feature type="domain" description="Glycosyltransferase 2-like" evidence="5">
    <location>
        <begin position="159"/>
        <end position="363"/>
    </location>
</feature>
<comment type="caution">
    <text evidence="6">The sequence shown here is derived from an EMBL/GenBank/DDBJ whole genome shotgun (WGS) entry which is preliminary data.</text>
</comment>
<dbReference type="PANTHER" id="PTHR43630:SF1">
    <property type="entry name" value="POLY-BETA-1,6-N-ACETYL-D-GLUCOSAMINE SYNTHASE"/>
    <property type="match status" value="1"/>
</dbReference>
<dbReference type="Pfam" id="PF13632">
    <property type="entry name" value="Glyco_trans_2_3"/>
    <property type="match status" value="1"/>
</dbReference>
<dbReference type="PANTHER" id="PTHR43630">
    <property type="entry name" value="POLY-BETA-1,6-N-ACETYL-D-GLUCOSAMINE SYNTHASE"/>
    <property type="match status" value="1"/>
</dbReference>
<dbReference type="Proteomes" id="UP000050911">
    <property type="component" value="Unassembled WGS sequence"/>
</dbReference>
<keyword evidence="2" id="KW-0328">Glycosyltransferase</keyword>
<keyword evidence="4" id="KW-0812">Transmembrane</keyword>
<dbReference type="Gene3D" id="3.90.550.10">
    <property type="entry name" value="Spore Coat Polysaccharide Biosynthesis Protein SpsA, Chain A"/>
    <property type="match status" value="1"/>
</dbReference>
<reference evidence="6 7" key="1">
    <citation type="journal article" date="2015" name="Genome Announc.">
        <title>Expanding the biotechnology potential of lactobacilli through comparative genomics of 213 strains and associated genera.</title>
        <authorList>
            <person name="Sun Z."/>
            <person name="Harris H.M."/>
            <person name="McCann A."/>
            <person name="Guo C."/>
            <person name="Argimon S."/>
            <person name="Zhang W."/>
            <person name="Yang X."/>
            <person name="Jeffery I.B."/>
            <person name="Cooney J.C."/>
            <person name="Kagawa T.F."/>
            <person name="Liu W."/>
            <person name="Song Y."/>
            <person name="Salvetti E."/>
            <person name="Wrobel A."/>
            <person name="Rasinkangas P."/>
            <person name="Parkhill J."/>
            <person name="Rea M.C."/>
            <person name="O'Sullivan O."/>
            <person name="Ritari J."/>
            <person name="Douillard F.P."/>
            <person name="Paul Ross R."/>
            <person name="Yang R."/>
            <person name="Briner A.E."/>
            <person name="Felis G.E."/>
            <person name="de Vos W.M."/>
            <person name="Barrangou R."/>
            <person name="Klaenhammer T.R."/>
            <person name="Caufield P.W."/>
            <person name="Cui Y."/>
            <person name="Zhang H."/>
            <person name="O'Toole P.W."/>
        </authorList>
    </citation>
    <scope>NUCLEOTIDE SEQUENCE [LARGE SCALE GENOMIC DNA]</scope>
    <source>
        <strain evidence="6 7">JCM 15530</strain>
    </source>
</reference>
<protein>
    <submittedName>
        <fullName evidence="6">Glycosyltransferase</fullName>
    </submittedName>
</protein>
<dbReference type="AlphaFoldDB" id="A0A0R1HLY4"/>
<evidence type="ECO:0000313" key="7">
    <source>
        <dbReference type="Proteomes" id="UP000050911"/>
    </source>
</evidence>
<sequence>MVPQSLGLGAISLILNTGERMLIFLVMNLLIALGFGGWNLYLAIRRPMGMLHYLPEQVRSFNKMVILVPAMNEEETIADTVTRLLQIAQDVQNTFDLRIMVIDDASSDGTVEALSALGRHAHLTLLKRQLPNAQTGKGDALNAALDWLGQHHMVSDKTIIGVIDSDSTPETAFFNKVHWAFNHSHYDLVQTGVSINNAHTFLGLMQEFEFNVANKLVQVMRMDWGSALASGNGQFMTLEMARSIRWSDALLDDLEFSLKGLLKGYYGGFLPYNPVPQQATSVYRALLRQRTRWCQGGMQCLFKYGRQIAKSPRIAGRLKVDIWAFMLLPFIGLFILPTSVSAILTYGWLMVGNFGFQTAIMVVIVVANLGLNLLLLRAAKMAAVYRQRGQIVKMLVGNLIYIWLLAPVPYMALYRLLTGQNGWAKTTHAQLSGGES</sequence>